<keyword evidence="2" id="KW-0442">Lipid degradation</keyword>
<name>K8EYZ8_9CHLO</name>
<reference evidence="9 10" key="1">
    <citation type="submission" date="2011-10" db="EMBL/GenBank/DDBJ databases">
        <authorList>
            <person name="Genoscope - CEA"/>
        </authorList>
    </citation>
    <scope>NUCLEOTIDE SEQUENCE [LARGE SCALE GENOMIC DNA]</scope>
    <source>
        <strain evidence="9 10">RCC 1105</strain>
    </source>
</reference>
<evidence type="ECO:0000256" key="1">
    <source>
        <dbReference type="ARBA" id="ARBA00022801"/>
    </source>
</evidence>
<dbReference type="RefSeq" id="XP_007511614.1">
    <property type="nucleotide sequence ID" value="XM_007511552.1"/>
</dbReference>
<dbReference type="InterPro" id="IPR025202">
    <property type="entry name" value="PLD-like_dom"/>
</dbReference>
<organism evidence="9 10">
    <name type="scientific">Bathycoccus prasinos</name>
    <dbReference type="NCBI Taxonomy" id="41875"/>
    <lineage>
        <taxon>Eukaryota</taxon>
        <taxon>Viridiplantae</taxon>
        <taxon>Chlorophyta</taxon>
        <taxon>Mamiellophyceae</taxon>
        <taxon>Mamiellales</taxon>
        <taxon>Bathycoccaceae</taxon>
        <taxon>Bathycoccus</taxon>
    </lineage>
</organism>
<dbReference type="SUPFAM" id="SSF56024">
    <property type="entry name" value="Phospholipase D/nuclease"/>
    <property type="match status" value="1"/>
</dbReference>
<keyword evidence="6" id="KW-0479">Metal-binding</keyword>
<proteinExistence type="inferred from homology"/>
<dbReference type="GO" id="GO:0016891">
    <property type="term" value="F:RNA endonuclease activity producing 5'-phosphomonoesters, hydrolytic mechanism"/>
    <property type="evidence" value="ECO:0007669"/>
    <property type="project" value="TreeGrafter"/>
</dbReference>
<dbReference type="Gene3D" id="3.30.870.10">
    <property type="entry name" value="Endonuclease Chain A"/>
    <property type="match status" value="1"/>
</dbReference>
<evidence type="ECO:0000256" key="5">
    <source>
        <dbReference type="ARBA" id="ARBA00040549"/>
    </source>
</evidence>
<dbReference type="InterPro" id="IPR000571">
    <property type="entry name" value="Znf_CCCH"/>
</dbReference>
<evidence type="ECO:0000256" key="6">
    <source>
        <dbReference type="PROSITE-ProRule" id="PRU00723"/>
    </source>
</evidence>
<dbReference type="EMBL" id="FO082271">
    <property type="protein sequence ID" value="CCO17735.1"/>
    <property type="molecule type" value="Genomic_DNA"/>
</dbReference>
<comment type="similarity">
    <text evidence="4">Belongs to the phospholipase D family. MitoPLD/Zucchini subfamily.</text>
</comment>
<gene>
    <name evidence="9" type="ORF">Bathy08g01390</name>
</gene>
<dbReference type="GeneID" id="19014118"/>
<feature type="region of interest" description="Disordered" evidence="7">
    <location>
        <begin position="1"/>
        <end position="38"/>
    </location>
</feature>
<dbReference type="GO" id="GO:0008270">
    <property type="term" value="F:zinc ion binding"/>
    <property type="evidence" value="ECO:0007669"/>
    <property type="project" value="UniProtKB-KW"/>
</dbReference>
<feature type="domain" description="C3H1-type" evidence="8">
    <location>
        <begin position="61"/>
        <end position="90"/>
    </location>
</feature>
<accession>K8EYZ8</accession>
<keyword evidence="1" id="KW-0378">Hydrolase</keyword>
<evidence type="ECO:0000313" key="10">
    <source>
        <dbReference type="Proteomes" id="UP000198341"/>
    </source>
</evidence>
<keyword evidence="6" id="KW-0862">Zinc</keyword>
<dbReference type="PROSITE" id="PS50103">
    <property type="entry name" value="ZF_C3H1"/>
    <property type="match status" value="1"/>
</dbReference>
<dbReference type="Pfam" id="PF13091">
    <property type="entry name" value="PLDc_2"/>
    <property type="match status" value="1"/>
</dbReference>
<keyword evidence="10" id="KW-1185">Reference proteome</keyword>
<dbReference type="PANTHER" id="PTHR43856:SF1">
    <property type="entry name" value="MITOCHONDRIAL CARDIOLIPIN HYDROLASE"/>
    <property type="match status" value="1"/>
</dbReference>
<dbReference type="Proteomes" id="UP000198341">
    <property type="component" value="Chromosome 8"/>
</dbReference>
<evidence type="ECO:0000313" key="9">
    <source>
        <dbReference type="EMBL" id="CCO17735.1"/>
    </source>
</evidence>
<dbReference type="STRING" id="41875.K8EYZ8"/>
<dbReference type="eggNOG" id="ENOG502RXG9">
    <property type="taxonomic scope" value="Eukaryota"/>
</dbReference>
<dbReference type="KEGG" id="bpg:Bathy08g01390"/>
<keyword evidence="6" id="KW-0863">Zinc-finger</keyword>
<feature type="compositionally biased region" description="Low complexity" evidence="7">
    <location>
        <begin position="10"/>
        <end position="22"/>
    </location>
</feature>
<dbReference type="AlphaFoldDB" id="K8EYZ8"/>
<dbReference type="OrthoDB" id="5205528at2759"/>
<protein>
    <recommendedName>
        <fullName evidence="5">Mitochondrial cardiolipin hydrolase</fullName>
    </recommendedName>
</protein>
<dbReference type="PANTHER" id="PTHR43856">
    <property type="entry name" value="CARDIOLIPIN HYDROLASE"/>
    <property type="match status" value="1"/>
</dbReference>
<dbReference type="InterPro" id="IPR051406">
    <property type="entry name" value="PLD_domain"/>
</dbReference>
<evidence type="ECO:0000256" key="3">
    <source>
        <dbReference type="ARBA" id="ARBA00023098"/>
    </source>
</evidence>
<evidence type="ECO:0000256" key="2">
    <source>
        <dbReference type="ARBA" id="ARBA00022963"/>
    </source>
</evidence>
<sequence>MGLCVSKPMESSTESTKTTTRNTKSKLTKSNSSVVQDPRSHKITRVNGASIKSLGNALFFPDKAMPCKSITVPNFVCRRGTACEYAHAQTNLTFFLDCLNSAEFSLDVCIFQLTCNEIAEAVTNAVKRGVRVRIITDANNVDSNGSDIRRLNELGSPNKGFHYNHKMGIQIRCDERVGSQECRTKPHMHHKFCIIDCGQSKKDYTSNTKLMNGSFNWTRQAVLENQDNVMVLEGSVNFPMINAYQQSFNMMWSKYERFVLPRAG</sequence>
<evidence type="ECO:0000256" key="4">
    <source>
        <dbReference type="ARBA" id="ARBA00038012"/>
    </source>
</evidence>
<feature type="zinc finger region" description="C3H1-type" evidence="6">
    <location>
        <begin position="61"/>
        <end position="90"/>
    </location>
</feature>
<keyword evidence="3" id="KW-0443">Lipid metabolism</keyword>
<dbReference type="GO" id="GO:0016042">
    <property type="term" value="P:lipid catabolic process"/>
    <property type="evidence" value="ECO:0007669"/>
    <property type="project" value="UniProtKB-KW"/>
</dbReference>
<evidence type="ECO:0000259" key="8">
    <source>
        <dbReference type="PROSITE" id="PS50103"/>
    </source>
</evidence>
<dbReference type="GO" id="GO:0005739">
    <property type="term" value="C:mitochondrion"/>
    <property type="evidence" value="ECO:0007669"/>
    <property type="project" value="TreeGrafter"/>
</dbReference>
<evidence type="ECO:0000256" key="7">
    <source>
        <dbReference type="SAM" id="MobiDB-lite"/>
    </source>
</evidence>